<dbReference type="FunFam" id="3.40.50.2000:FF:000113">
    <property type="entry name" value="Alpha,alpha-trehalose-phosphate synthase"/>
    <property type="match status" value="1"/>
</dbReference>
<gene>
    <name evidence="4" type="ORF">KGM_212595</name>
</gene>
<dbReference type="NCBIfam" id="TIGR00685">
    <property type="entry name" value="T6PP"/>
    <property type="match status" value="1"/>
</dbReference>
<evidence type="ECO:0000313" key="5">
    <source>
        <dbReference type="Proteomes" id="UP000007151"/>
    </source>
</evidence>
<dbReference type="PANTHER" id="PTHR10788:SF106">
    <property type="entry name" value="BCDNA.GH08860"/>
    <property type="match status" value="1"/>
</dbReference>
<dbReference type="Proteomes" id="UP000007151">
    <property type="component" value="Unassembled WGS sequence"/>
</dbReference>
<comment type="similarity">
    <text evidence="1">In the N-terminal section; belongs to the glycosyltransferase 20 family.</text>
</comment>
<proteinExistence type="inferred from homology"/>
<dbReference type="eggNOG" id="KOG1050">
    <property type="taxonomic scope" value="Eukaryota"/>
</dbReference>
<reference evidence="4 5" key="1">
    <citation type="journal article" date="2011" name="Cell">
        <title>The monarch butterfly genome yields insights into long-distance migration.</title>
        <authorList>
            <person name="Zhan S."/>
            <person name="Merlin C."/>
            <person name="Boore J.L."/>
            <person name="Reppert S.M."/>
        </authorList>
    </citation>
    <scope>NUCLEOTIDE SEQUENCE [LARGE SCALE GENOMIC DNA]</scope>
    <source>
        <strain evidence="4">F-2</strain>
    </source>
</reference>
<name>A0A212FF13_DANPL</name>
<dbReference type="InterPro" id="IPR023214">
    <property type="entry name" value="HAD_sf"/>
</dbReference>
<dbReference type="FunFam" id="3.40.50.1000:FF:000324">
    <property type="entry name" value="Putative Alpha,alpha-trehalose-phosphate synthase"/>
    <property type="match status" value="1"/>
</dbReference>
<evidence type="ECO:0000313" key="4">
    <source>
        <dbReference type="EMBL" id="OWR52345.1"/>
    </source>
</evidence>
<dbReference type="CDD" id="cd01627">
    <property type="entry name" value="HAD_TPP"/>
    <property type="match status" value="1"/>
</dbReference>
<dbReference type="InterPro" id="IPR001830">
    <property type="entry name" value="Glyco_trans_20"/>
</dbReference>
<dbReference type="SUPFAM" id="SSF56784">
    <property type="entry name" value="HAD-like"/>
    <property type="match status" value="1"/>
</dbReference>
<comment type="similarity">
    <text evidence="2">In the C-terminal section; belongs to the trehalose phosphatase family.</text>
</comment>
<evidence type="ECO:0000256" key="2">
    <source>
        <dbReference type="ARBA" id="ARBA00006330"/>
    </source>
</evidence>
<dbReference type="Pfam" id="PF02358">
    <property type="entry name" value="Trehalose_PPase"/>
    <property type="match status" value="1"/>
</dbReference>
<dbReference type="GO" id="GO:0003825">
    <property type="term" value="F:alpha,alpha-trehalose-phosphate synthase (UDP-forming) activity"/>
    <property type="evidence" value="ECO:0007669"/>
    <property type="project" value="TreeGrafter"/>
</dbReference>
<dbReference type="InterPro" id="IPR003337">
    <property type="entry name" value="Trehalose_PPase"/>
</dbReference>
<organism evidence="4 5">
    <name type="scientific">Danaus plexippus plexippus</name>
    <dbReference type="NCBI Taxonomy" id="278856"/>
    <lineage>
        <taxon>Eukaryota</taxon>
        <taxon>Metazoa</taxon>
        <taxon>Ecdysozoa</taxon>
        <taxon>Arthropoda</taxon>
        <taxon>Hexapoda</taxon>
        <taxon>Insecta</taxon>
        <taxon>Pterygota</taxon>
        <taxon>Neoptera</taxon>
        <taxon>Endopterygota</taxon>
        <taxon>Lepidoptera</taxon>
        <taxon>Glossata</taxon>
        <taxon>Ditrysia</taxon>
        <taxon>Papilionoidea</taxon>
        <taxon>Nymphalidae</taxon>
        <taxon>Danainae</taxon>
        <taxon>Danaini</taxon>
        <taxon>Danaina</taxon>
        <taxon>Danaus</taxon>
        <taxon>Danaus</taxon>
    </lineage>
</organism>
<protein>
    <submittedName>
        <fullName evidence="4">Trehalose-6-phosphate synthase</fullName>
    </submittedName>
</protein>
<feature type="region of interest" description="Disordered" evidence="3">
    <location>
        <begin position="675"/>
        <end position="700"/>
    </location>
</feature>
<sequence>MPDRATFIADHWRAYSKINEQFAEKTIYALKLLKDSKEKSGNSPPIVWVHDYHLMLAANWIRQRAEEDEIRCKLAFFLHIPFPPWDIFRLFPWSDEVLQGILGCDMVGFHITDYCLNFIDCCQRNLGCRVDRKNLLVELGGRTICVRPLPIGVPFDRFVSLAQNAKPVLFTNQKVLLGVDRLDYTKGLVHRLKAFERLLEKHPEHREEVVLLQISVPSRTDVKEYQDLKEEMDQLVGRINGRFTTPNWSPIRYIYGCVGQDELAAFYRDAAVALVTPLRDGMNLVAKEFVACQIKKPPGVLIVSPFAGAGEMMHEALICNPYELDDAAEVIHRALIMPEDERTVRMNHLRRREKQNDVDSWMKAFLKAMDSLEEEADDIGATSMQPVTIDDFDEYLSKYIGYTQKLALLLDYDGTLAPIAPHPDLATLPLETKNTLQRLSNMADVYIAIVSGRNVNNVKEMVGIEGITYAGNHGLEILHPDGSKFVHPMPMELQDKVVDLLKALQEQVCRDGAWVENKGALLTFHFRETPLAKRAALENTAKKLITAAGFTPAPAHCAIEARPPVQWNKGRASIYILRTAFGLDWSERIRVIYAGDDVTDEDAMLALKGMAATFRIASSTITKTSAERRLSSTDSVLAMLKWVERHFSNRKPRANSLTYKNARLARDTIQMHMSYQIPKRSPRHTPPCTPEKSSSGSESN</sequence>
<comment type="caution">
    <text evidence="4">The sequence shown here is derived from an EMBL/GenBank/DDBJ whole genome shotgun (WGS) entry which is preliminary data.</text>
</comment>
<keyword evidence="5" id="KW-1185">Reference proteome</keyword>
<dbReference type="PANTHER" id="PTHR10788">
    <property type="entry name" value="TREHALOSE-6-PHOSPHATE SYNTHASE"/>
    <property type="match status" value="1"/>
</dbReference>
<dbReference type="NCBIfam" id="TIGR01484">
    <property type="entry name" value="HAD-SF-IIB"/>
    <property type="match status" value="1"/>
</dbReference>
<dbReference type="Gene3D" id="3.30.70.1020">
    <property type="entry name" value="Trehalose-6-phosphate phosphatase related protein, domain 2"/>
    <property type="match status" value="1"/>
</dbReference>
<dbReference type="FunCoup" id="A0A212FF13">
    <property type="interactions" value="44"/>
</dbReference>
<dbReference type="EMBL" id="AGBW02008864">
    <property type="protein sequence ID" value="OWR52345.1"/>
    <property type="molecule type" value="Genomic_DNA"/>
</dbReference>
<dbReference type="SUPFAM" id="SSF53756">
    <property type="entry name" value="UDP-Glycosyltransferase/glycogen phosphorylase"/>
    <property type="match status" value="1"/>
</dbReference>
<dbReference type="InterPro" id="IPR006379">
    <property type="entry name" value="HAD-SF_hydro_IIB"/>
</dbReference>
<dbReference type="Gene3D" id="3.40.50.1000">
    <property type="entry name" value="HAD superfamily/HAD-like"/>
    <property type="match status" value="1"/>
</dbReference>
<dbReference type="OrthoDB" id="755951at2759"/>
<dbReference type="AlphaFoldDB" id="A0A212FF13"/>
<evidence type="ECO:0000256" key="1">
    <source>
        <dbReference type="ARBA" id="ARBA00005409"/>
    </source>
</evidence>
<feature type="compositionally biased region" description="Polar residues" evidence="3">
    <location>
        <begin position="691"/>
        <end position="700"/>
    </location>
</feature>
<dbReference type="GO" id="GO:0005829">
    <property type="term" value="C:cytosol"/>
    <property type="evidence" value="ECO:0007669"/>
    <property type="project" value="TreeGrafter"/>
</dbReference>
<accession>A0A212FF13</accession>
<dbReference type="KEGG" id="dpl:KGM_212595"/>
<dbReference type="CDD" id="cd03788">
    <property type="entry name" value="GT20_TPS"/>
    <property type="match status" value="1"/>
</dbReference>
<dbReference type="InterPro" id="IPR036412">
    <property type="entry name" value="HAD-like_sf"/>
</dbReference>
<dbReference type="Gene3D" id="3.40.50.2000">
    <property type="entry name" value="Glycogen Phosphorylase B"/>
    <property type="match status" value="2"/>
</dbReference>
<dbReference type="GO" id="GO:0004805">
    <property type="term" value="F:trehalose-phosphatase activity"/>
    <property type="evidence" value="ECO:0007669"/>
    <property type="project" value="TreeGrafter"/>
</dbReference>
<dbReference type="GO" id="GO:0005992">
    <property type="term" value="P:trehalose biosynthetic process"/>
    <property type="evidence" value="ECO:0007669"/>
    <property type="project" value="InterPro"/>
</dbReference>
<dbReference type="Pfam" id="PF00982">
    <property type="entry name" value="Glyco_transf_20"/>
    <property type="match status" value="1"/>
</dbReference>
<dbReference type="STRING" id="278856.A0A212FF13"/>
<evidence type="ECO:0000256" key="3">
    <source>
        <dbReference type="SAM" id="MobiDB-lite"/>
    </source>
</evidence>